<evidence type="ECO:0000313" key="1">
    <source>
        <dbReference type="EMBL" id="KAJ7720051.1"/>
    </source>
</evidence>
<accession>A0AAD7HGX4</accession>
<organism evidence="1 2">
    <name type="scientific">Mycena metata</name>
    <dbReference type="NCBI Taxonomy" id="1033252"/>
    <lineage>
        <taxon>Eukaryota</taxon>
        <taxon>Fungi</taxon>
        <taxon>Dikarya</taxon>
        <taxon>Basidiomycota</taxon>
        <taxon>Agaricomycotina</taxon>
        <taxon>Agaricomycetes</taxon>
        <taxon>Agaricomycetidae</taxon>
        <taxon>Agaricales</taxon>
        <taxon>Marasmiineae</taxon>
        <taxon>Mycenaceae</taxon>
        <taxon>Mycena</taxon>
    </lineage>
</organism>
<name>A0AAD7HGX4_9AGAR</name>
<reference evidence="1" key="1">
    <citation type="submission" date="2023-03" db="EMBL/GenBank/DDBJ databases">
        <title>Massive genome expansion in bonnet fungi (Mycena s.s.) driven by repeated elements and novel gene families across ecological guilds.</title>
        <authorList>
            <consortium name="Lawrence Berkeley National Laboratory"/>
            <person name="Harder C.B."/>
            <person name="Miyauchi S."/>
            <person name="Viragh M."/>
            <person name="Kuo A."/>
            <person name="Thoen E."/>
            <person name="Andreopoulos B."/>
            <person name="Lu D."/>
            <person name="Skrede I."/>
            <person name="Drula E."/>
            <person name="Henrissat B."/>
            <person name="Morin E."/>
            <person name="Kohler A."/>
            <person name="Barry K."/>
            <person name="LaButti K."/>
            <person name="Morin E."/>
            <person name="Salamov A."/>
            <person name="Lipzen A."/>
            <person name="Mereny Z."/>
            <person name="Hegedus B."/>
            <person name="Baldrian P."/>
            <person name="Stursova M."/>
            <person name="Weitz H."/>
            <person name="Taylor A."/>
            <person name="Grigoriev I.V."/>
            <person name="Nagy L.G."/>
            <person name="Martin F."/>
            <person name="Kauserud H."/>
        </authorList>
    </citation>
    <scope>NUCLEOTIDE SEQUENCE</scope>
    <source>
        <strain evidence="1">CBHHK182m</strain>
    </source>
</reference>
<dbReference type="Proteomes" id="UP001215598">
    <property type="component" value="Unassembled WGS sequence"/>
</dbReference>
<gene>
    <name evidence="1" type="ORF">B0H16DRAFT_392803</name>
</gene>
<comment type="caution">
    <text evidence="1">The sequence shown here is derived from an EMBL/GenBank/DDBJ whole genome shotgun (WGS) entry which is preliminary data.</text>
</comment>
<evidence type="ECO:0000313" key="2">
    <source>
        <dbReference type="Proteomes" id="UP001215598"/>
    </source>
</evidence>
<dbReference type="EMBL" id="JARKIB010000245">
    <property type="protein sequence ID" value="KAJ7720051.1"/>
    <property type="molecule type" value="Genomic_DNA"/>
</dbReference>
<protein>
    <submittedName>
        <fullName evidence="1">Uncharacterized protein</fullName>
    </submittedName>
</protein>
<proteinExistence type="predicted"/>
<sequence>MPAKGLQPLRVHSGRWTVRYSSVTAPTIRKKGPGRPQRSPLISTLNPELLRTSDYVDLSGRRCIHIGLRHNLNGDDDSRSPALFRYFQTSQPIAFPDKCAGFLYYHRDSHAAPLEGGLRFRCTPDDQPTSFSRGRDLLWPTGIPWQVIVPQLGRPMYQEFADQLLRENLASQAQISRCRELFDTVKIYPSRILFRLDQEFPVDFASPPSLTVVAEKRQRVFFSSIFTSFAPAGGFLRSAQAPTSDLEPDEPEVEKPRLVFPFTGSAVARFEPSMVNGRRVVHMRILRIVRPIASVFLNYEGRLLEPQEGELLTVALRGQAPEPWKCDLARKNSTAAAFRALWDVSRIP</sequence>
<keyword evidence="2" id="KW-1185">Reference proteome</keyword>
<dbReference type="AlphaFoldDB" id="A0AAD7HGX4"/>